<evidence type="ECO:0000313" key="1">
    <source>
        <dbReference type="EMBL" id="MBX38876.1"/>
    </source>
</evidence>
<reference evidence="1" key="1">
    <citation type="submission" date="2018-02" db="EMBL/GenBank/DDBJ databases">
        <title>Rhizophora mucronata_Transcriptome.</title>
        <authorList>
            <person name="Meera S.P."/>
            <person name="Sreeshan A."/>
            <person name="Augustine A."/>
        </authorList>
    </citation>
    <scope>NUCLEOTIDE SEQUENCE</scope>
    <source>
        <tissue evidence="1">Leaf</tissue>
    </source>
</reference>
<dbReference type="EMBL" id="GGEC01058392">
    <property type="protein sequence ID" value="MBX38876.1"/>
    <property type="molecule type" value="Transcribed_RNA"/>
</dbReference>
<sequence length="25" mass="2924">MHLTPQNDFLVQALHIRVNLVHATR</sequence>
<accession>A0A2P2N8U4</accession>
<dbReference type="AlphaFoldDB" id="A0A2P2N8U4"/>
<protein>
    <submittedName>
        <fullName evidence="1">Uncharacterized protein</fullName>
    </submittedName>
</protein>
<organism evidence="1">
    <name type="scientific">Rhizophora mucronata</name>
    <name type="common">Asiatic mangrove</name>
    <dbReference type="NCBI Taxonomy" id="61149"/>
    <lineage>
        <taxon>Eukaryota</taxon>
        <taxon>Viridiplantae</taxon>
        <taxon>Streptophyta</taxon>
        <taxon>Embryophyta</taxon>
        <taxon>Tracheophyta</taxon>
        <taxon>Spermatophyta</taxon>
        <taxon>Magnoliopsida</taxon>
        <taxon>eudicotyledons</taxon>
        <taxon>Gunneridae</taxon>
        <taxon>Pentapetalae</taxon>
        <taxon>rosids</taxon>
        <taxon>fabids</taxon>
        <taxon>Malpighiales</taxon>
        <taxon>Rhizophoraceae</taxon>
        <taxon>Rhizophora</taxon>
    </lineage>
</organism>
<name>A0A2P2N8U4_RHIMU</name>
<proteinExistence type="predicted"/>